<dbReference type="Proteomes" id="UP000652761">
    <property type="component" value="Unassembled WGS sequence"/>
</dbReference>
<feature type="domain" description="CCHC-type" evidence="3">
    <location>
        <begin position="296"/>
        <end position="311"/>
    </location>
</feature>
<keyword evidence="1" id="KW-0863">Zinc-finger</keyword>
<keyword evidence="1" id="KW-0862">Zinc</keyword>
<feature type="compositionally biased region" description="Acidic residues" evidence="2">
    <location>
        <begin position="241"/>
        <end position="252"/>
    </location>
</feature>
<evidence type="ECO:0000259" key="3">
    <source>
        <dbReference type="PROSITE" id="PS50158"/>
    </source>
</evidence>
<dbReference type="InterPro" id="IPR001878">
    <property type="entry name" value="Znf_CCHC"/>
</dbReference>
<keyword evidence="1" id="KW-0479">Metal-binding</keyword>
<keyword evidence="5" id="KW-1185">Reference proteome</keyword>
<dbReference type="InterPro" id="IPR036875">
    <property type="entry name" value="Znf_CCHC_sf"/>
</dbReference>
<dbReference type="AlphaFoldDB" id="A0A843W4D2"/>
<gene>
    <name evidence="4" type="ORF">Taro_034947</name>
</gene>
<dbReference type="Pfam" id="PF14223">
    <property type="entry name" value="Retrotran_gag_2"/>
    <property type="match status" value="1"/>
</dbReference>
<comment type="caution">
    <text evidence="4">The sequence shown here is derived from an EMBL/GenBank/DDBJ whole genome shotgun (WGS) entry which is preliminary data.</text>
</comment>
<dbReference type="PANTHER" id="PTHR34676:SF8">
    <property type="entry name" value="TRANSMEMBRANE PROTEIN"/>
    <property type="match status" value="1"/>
</dbReference>
<dbReference type="Gene3D" id="4.10.60.10">
    <property type="entry name" value="Zinc finger, CCHC-type"/>
    <property type="match status" value="1"/>
</dbReference>
<evidence type="ECO:0000256" key="2">
    <source>
        <dbReference type="SAM" id="MobiDB-lite"/>
    </source>
</evidence>
<name>A0A843W4D2_COLES</name>
<feature type="region of interest" description="Disordered" evidence="2">
    <location>
        <begin position="209"/>
        <end position="252"/>
    </location>
</feature>
<dbReference type="SUPFAM" id="SSF57756">
    <property type="entry name" value="Retrovirus zinc finger-like domains"/>
    <property type="match status" value="1"/>
</dbReference>
<dbReference type="PROSITE" id="PS50158">
    <property type="entry name" value="ZF_CCHC"/>
    <property type="match status" value="1"/>
</dbReference>
<reference evidence="4" key="1">
    <citation type="submission" date="2017-07" db="EMBL/GenBank/DDBJ databases">
        <title>Taro Niue Genome Assembly and Annotation.</title>
        <authorList>
            <person name="Atibalentja N."/>
            <person name="Keating K."/>
            <person name="Fields C.J."/>
        </authorList>
    </citation>
    <scope>NUCLEOTIDE SEQUENCE</scope>
    <source>
        <strain evidence="4">Niue_2</strain>
        <tissue evidence="4">Leaf</tissue>
    </source>
</reference>
<dbReference type="EMBL" id="NMUH01002810">
    <property type="protein sequence ID" value="MQM02187.1"/>
    <property type="molecule type" value="Genomic_DNA"/>
</dbReference>
<protein>
    <recommendedName>
        <fullName evidence="3">CCHC-type domain-containing protein</fullName>
    </recommendedName>
</protein>
<dbReference type="GO" id="GO:0008270">
    <property type="term" value="F:zinc ion binding"/>
    <property type="evidence" value="ECO:0007669"/>
    <property type="project" value="UniProtKB-KW"/>
</dbReference>
<sequence>MDSSKGYMAEGHSVTRPPFFDGTDYPYWKNCMQVFQRAQNFKFWKIVRTRPYELPQDEDTWTKDQIAKGTLNWSALNMMQCAVHPKEYSRVSTFTSAKEMWDKLELIYEGTSEVRESKVSMLVSEYEMFKMNNDETISDMFARFMVLINGLKGLKKEYSESDLVRKILRSLPSSWNTKVTVIEDSKNLSTMKVDKLIGSLMTYELNVKRKETEENPRKSIALKASKKVSSDSKRSIQQESLEPESSSDSENDEMAMLTRQFKKFLKFKKRGSGNSKPFQKGTNRFDSPNKKSDVVCYECKKQGHMRGECPELKKKLKKDKFTFKKSKAMLASWSDEDEDSQAISEDEEIQCLMAKSDDSTEMVG</sequence>
<dbReference type="PANTHER" id="PTHR34676">
    <property type="entry name" value="DUF4219 DOMAIN-CONTAINING PROTEIN-RELATED"/>
    <property type="match status" value="1"/>
</dbReference>
<dbReference type="GO" id="GO:0003676">
    <property type="term" value="F:nucleic acid binding"/>
    <property type="evidence" value="ECO:0007669"/>
    <property type="project" value="InterPro"/>
</dbReference>
<dbReference type="SMART" id="SM00343">
    <property type="entry name" value="ZnF_C2HC"/>
    <property type="match status" value="1"/>
</dbReference>
<evidence type="ECO:0000313" key="5">
    <source>
        <dbReference type="Proteomes" id="UP000652761"/>
    </source>
</evidence>
<proteinExistence type="predicted"/>
<evidence type="ECO:0000256" key="1">
    <source>
        <dbReference type="PROSITE-ProRule" id="PRU00047"/>
    </source>
</evidence>
<accession>A0A843W4D2</accession>
<evidence type="ECO:0000313" key="4">
    <source>
        <dbReference type="EMBL" id="MQM02187.1"/>
    </source>
</evidence>
<organism evidence="4 5">
    <name type="scientific">Colocasia esculenta</name>
    <name type="common">Wild taro</name>
    <name type="synonym">Arum esculentum</name>
    <dbReference type="NCBI Taxonomy" id="4460"/>
    <lineage>
        <taxon>Eukaryota</taxon>
        <taxon>Viridiplantae</taxon>
        <taxon>Streptophyta</taxon>
        <taxon>Embryophyta</taxon>
        <taxon>Tracheophyta</taxon>
        <taxon>Spermatophyta</taxon>
        <taxon>Magnoliopsida</taxon>
        <taxon>Liliopsida</taxon>
        <taxon>Araceae</taxon>
        <taxon>Aroideae</taxon>
        <taxon>Colocasieae</taxon>
        <taxon>Colocasia</taxon>
    </lineage>
</organism>